<accession>A0AAN9F877</accession>
<dbReference type="PANTHER" id="PTHR47186:SF63">
    <property type="entry name" value="C-JID DOMAIN-CONTAINING PROTEIN"/>
    <property type="match status" value="1"/>
</dbReference>
<keyword evidence="2" id="KW-1185">Reference proteome</keyword>
<evidence type="ECO:0000313" key="1">
    <source>
        <dbReference type="EMBL" id="KAK7267003.1"/>
    </source>
</evidence>
<protein>
    <submittedName>
        <fullName evidence="1">Uncharacterized protein</fullName>
    </submittedName>
</protein>
<dbReference type="SUPFAM" id="SSF52058">
    <property type="entry name" value="L domain-like"/>
    <property type="match status" value="1"/>
</dbReference>
<dbReference type="Proteomes" id="UP001372338">
    <property type="component" value="Unassembled WGS sequence"/>
</dbReference>
<name>A0AAN9F877_CROPI</name>
<gene>
    <name evidence="1" type="ORF">RIF29_19666</name>
</gene>
<evidence type="ECO:0000313" key="2">
    <source>
        <dbReference type="Proteomes" id="UP001372338"/>
    </source>
</evidence>
<sequence length="436" mass="49418">MGHGWHRYNKGTEAIEVTSKEMKYLYLNGTAIHELPSSFFHNRKLCHLNLEACDNLNMDGKRLFDGQRMRSLTDLFLSSSKQLNASNLWFILDGVTSLTTLYLCNCCNLQALPDNIGLLLSLRFLNLEGSNVESLPDNIKNLSMIEKLYIDDCRKLEFVPQLPPSLQVLSATSCTSLKIIFNLNSIENVDGLRSLRELYLSNCCNLQILPDSISLLSSLEFLDLSRTNVQRLCTNVKNLCLLEGLFLDNCMKLVALPELPSSLKWLRAINCTSLETNFTQRLVLEQKLHTISYSLKHGQEYNAHDGEVCEYVLFPGAHVPNLFRCTTETSHLGHEYFISDHMMLWYLDIKYLHKMQNTGVNDHCNNISFEFKTSHKHSDGMSGEMIKGCGVLPVYATDLSLELGGSVAAAISVVAGVNSMVEVRIRVMVMVEEWWW</sequence>
<dbReference type="PANTHER" id="PTHR47186">
    <property type="entry name" value="LEUCINE-RICH REPEAT-CONTAINING PROTEIN 57"/>
    <property type="match status" value="1"/>
</dbReference>
<dbReference type="EMBL" id="JAYWIO010000004">
    <property type="protein sequence ID" value="KAK7267003.1"/>
    <property type="molecule type" value="Genomic_DNA"/>
</dbReference>
<proteinExistence type="predicted"/>
<dbReference type="InterPro" id="IPR032675">
    <property type="entry name" value="LRR_dom_sf"/>
</dbReference>
<dbReference type="Gene3D" id="3.80.10.10">
    <property type="entry name" value="Ribonuclease Inhibitor"/>
    <property type="match status" value="2"/>
</dbReference>
<reference evidence="1 2" key="1">
    <citation type="submission" date="2024-01" db="EMBL/GenBank/DDBJ databases">
        <title>The genomes of 5 underutilized Papilionoideae crops provide insights into root nodulation and disease resistanc.</title>
        <authorList>
            <person name="Yuan L."/>
        </authorList>
    </citation>
    <scope>NUCLEOTIDE SEQUENCE [LARGE SCALE GENOMIC DNA]</scope>
    <source>
        <strain evidence="1">ZHUSHIDOU_FW_LH</strain>
        <tissue evidence="1">Leaf</tissue>
    </source>
</reference>
<dbReference type="AlphaFoldDB" id="A0AAN9F877"/>
<organism evidence="1 2">
    <name type="scientific">Crotalaria pallida</name>
    <name type="common">Smooth rattlebox</name>
    <name type="synonym">Crotalaria striata</name>
    <dbReference type="NCBI Taxonomy" id="3830"/>
    <lineage>
        <taxon>Eukaryota</taxon>
        <taxon>Viridiplantae</taxon>
        <taxon>Streptophyta</taxon>
        <taxon>Embryophyta</taxon>
        <taxon>Tracheophyta</taxon>
        <taxon>Spermatophyta</taxon>
        <taxon>Magnoliopsida</taxon>
        <taxon>eudicotyledons</taxon>
        <taxon>Gunneridae</taxon>
        <taxon>Pentapetalae</taxon>
        <taxon>rosids</taxon>
        <taxon>fabids</taxon>
        <taxon>Fabales</taxon>
        <taxon>Fabaceae</taxon>
        <taxon>Papilionoideae</taxon>
        <taxon>50 kb inversion clade</taxon>
        <taxon>genistoids sensu lato</taxon>
        <taxon>core genistoids</taxon>
        <taxon>Crotalarieae</taxon>
        <taxon>Crotalaria</taxon>
    </lineage>
</organism>
<comment type="caution">
    <text evidence="1">The sequence shown here is derived from an EMBL/GenBank/DDBJ whole genome shotgun (WGS) entry which is preliminary data.</text>
</comment>